<sequence length="151" mass="16304">MFSKNVLAIAVLCGITSFASAAGSWTQTSTGKDDSDGFEAAITTEYVVKNSIKLIRGNYRTAFVKTTFTPPVPLGDGRSAASTVSDVMVNCNDLSWGTASQMIFDSDMVPLMTSVGDFDRTKQIWTLKDMKPLDPASTTYKTGQFICAVKM</sequence>
<organism evidence="2 3">
    <name type="scientific">Pseudomonas frederiksbergensis</name>
    <dbReference type="NCBI Taxonomy" id="104087"/>
    <lineage>
        <taxon>Bacteria</taxon>
        <taxon>Pseudomonadati</taxon>
        <taxon>Pseudomonadota</taxon>
        <taxon>Gammaproteobacteria</taxon>
        <taxon>Pseudomonadales</taxon>
        <taxon>Pseudomonadaceae</taxon>
        <taxon>Pseudomonas</taxon>
    </lineage>
</organism>
<dbReference type="EMBL" id="CP017887">
    <property type="protein sequence ID" value="APC19496.1"/>
    <property type="molecule type" value="Genomic_DNA"/>
</dbReference>
<geneLocation type="plasmid" evidence="2">
    <name>unnamed1</name>
</geneLocation>
<keyword evidence="2" id="KW-0614">Plasmid</keyword>
<evidence type="ECO:0000313" key="2">
    <source>
        <dbReference type="EMBL" id="APC19496.1"/>
    </source>
</evidence>
<evidence type="ECO:0000313" key="3">
    <source>
        <dbReference type="Proteomes" id="UP000182567"/>
    </source>
</evidence>
<dbReference type="OrthoDB" id="9965422at2"/>
<feature type="signal peptide" evidence="1">
    <location>
        <begin position="1"/>
        <end position="21"/>
    </location>
</feature>
<gene>
    <name evidence="2" type="ORF">BLL42_27570</name>
</gene>
<dbReference type="Proteomes" id="UP000182567">
    <property type="component" value="Plasmid unnamed1"/>
</dbReference>
<feature type="chain" id="PRO_5009611171" evidence="1">
    <location>
        <begin position="22"/>
        <end position="151"/>
    </location>
</feature>
<dbReference type="GeneID" id="46912042"/>
<keyword evidence="1" id="KW-0732">Signal</keyword>
<dbReference type="AlphaFoldDB" id="A0A1J0EUI9"/>
<accession>A0A1J0EUI9</accession>
<reference evidence="3" key="1">
    <citation type="submission" date="2016-10" db="EMBL/GenBank/DDBJ databases">
        <title>Pseudomonas frederiksbergensis ERGS4:02 complete genome.</title>
        <authorList>
            <person name="Kumar R."/>
            <person name="Acharya V."/>
            <person name="Singh D."/>
        </authorList>
    </citation>
    <scope>NUCLEOTIDE SEQUENCE [LARGE SCALE GENOMIC DNA]</scope>
    <source>
        <strain evidence="3">ERGS4:02</strain>
        <plasmid evidence="3">Plasmid unnamed1</plasmid>
    </source>
</reference>
<name>A0A1J0EUI9_9PSED</name>
<dbReference type="RefSeq" id="WP_071556001.1">
    <property type="nucleotide sequence ID" value="NZ_CP017887.1"/>
</dbReference>
<proteinExistence type="predicted"/>
<protein>
    <submittedName>
        <fullName evidence="2">Uncharacterized protein</fullName>
    </submittedName>
</protein>
<evidence type="ECO:0000256" key="1">
    <source>
        <dbReference type="SAM" id="SignalP"/>
    </source>
</evidence>